<accession>A0A0E0CFR4</accession>
<feature type="region of interest" description="Disordered" evidence="1">
    <location>
        <begin position="1"/>
        <end position="28"/>
    </location>
</feature>
<dbReference type="EnsemblPlants" id="OMERI02G04890.3">
    <property type="protein sequence ID" value="OMERI02G04890.3"/>
    <property type="gene ID" value="OMERI02G04890"/>
</dbReference>
<dbReference type="AlphaFoldDB" id="A0A0E0CFR4"/>
<reference evidence="2" key="1">
    <citation type="submission" date="2015-04" db="UniProtKB">
        <authorList>
            <consortium name="EnsemblPlants"/>
        </authorList>
    </citation>
    <scope>IDENTIFICATION</scope>
</reference>
<dbReference type="Gramene" id="OMERI02G04890.3">
    <property type="protein sequence ID" value="OMERI02G04890.3"/>
    <property type="gene ID" value="OMERI02G04890"/>
</dbReference>
<dbReference type="Proteomes" id="UP000008021">
    <property type="component" value="Chromosome 2"/>
</dbReference>
<keyword evidence="3" id="KW-1185">Reference proteome</keyword>
<evidence type="ECO:0000313" key="3">
    <source>
        <dbReference type="Proteomes" id="UP000008021"/>
    </source>
</evidence>
<reference evidence="2" key="2">
    <citation type="submission" date="2018-05" db="EMBL/GenBank/DDBJ databases">
        <title>OmerRS3 (Oryza meridionalis Reference Sequence Version 3).</title>
        <authorList>
            <person name="Zhang J."/>
            <person name="Kudrna D."/>
            <person name="Lee S."/>
            <person name="Talag J."/>
            <person name="Welchert J."/>
            <person name="Wing R.A."/>
        </authorList>
    </citation>
    <scope>NUCLEOTIDE SEQUENCE [LARGE SCALE GENOMIC DNA]</scope>
    <source>
        <strain evidence="2">cv. OR44</strain>
    </source>
</reference>
<evidence type="ECO:0000256" key="1">
    <source>
        <dbReference type="SAM" id="MobiDB-lite"/>
    </source>
</evidence>
<sequence>MESVVALGEGQPVTLGSKSPSNVPSSNASETMINVAEGPCSICHPVLRDRLIHRPGNDASEADIADLANEIFVKEDVSRLEITVDKGFRFHLV</sequence>
<name>A0A0E0CFR4_9ORYZ</name>
<protein>
    <submittedName>
        <fullName evidence="2">Uncharacterized protein</fullName>
    </submittedName>
</protein>
<dbReference type="HOGENOM" id="CLU_2403333_0_0_1"/>
<proteinExistence type="predicted"/>
<evidence type="ECO:0000313" key="2">
    <source>
        <dbReference type="EnsemblPlants" id="OMERI02G04890.3"/>
    </source>
</evidence>
<organism evidence="2">
    <name type="scientific">Oryza meridionalis</name>
    <dbReference type="NCBI Taxonomy" id="40149"/>
    <lineage>
        <taxon>Eukaryota</taxon>
        <taxon>Viridiplantae</taxon>
        <taxon>Streptophyta</taxon>
        <taxon>Embryophyta</taxon>
        <taxon>Tracheophyta</taxon>
        <taxon>Spermatophyta</taxon>
        <taxon>Magnoliopsida</taxon>
        <taxon>Liliopsida</taxon>
        <taxon>Poales</taxon>
        <taxon>Poaceae</taxon>
        <taxon>BOP clade</taxon>
        <taxon>Oryzoideae</taxon>
        <taxon>Oryzeae</taxon>
        <taxon>Oryzinae</taxon>
        <taxon>Oryza</taxon>
    </lineage>
</organism>
<feature type="compositionally biased region" description="Polar residues" evidence="1">
    <location>
        <begin position="14"/>
        <end position="28"/>
    </location>
</feature>